<name>L8X064_THACA</name>
<dbReference type="PROSITE" id="PS50086">
    <property type="entry name" value="TBC_RABGAP"/>
    <property type="match status" value="1"/>
</dbReference>
<dbReference type="SUPFAM" id="SSF47923">
    <property type="entry name" value="Ypt/Rab-GAP domain of gyp1p"/>
    <property type="match status" value="1"/>
</dbReference>
<protein>
    <submittedName>
        <fullName evidence="2">GTPase activating protein</fullName>
    </submittedName>
</protein>
<dbReference type="OrthoDB" id="17687at2759"/>
<dbReference type="AlphaFoldDB" id="L8X064"/>
<evidence type="ECO:0000313" key="3">
    <source>
        <dbReference type="Proteomes" id="UP000011668"/>
    </source>
</evidence>
<comment type="caution">
    <text evidence="2">The sequence shown here is derived from an EMBL/GenBank/DDBJ whole genome shotgun (WGS) entry which is preliminary data.</text>
</comment>
<dbReference type="Gene3D" id="1.10.8.270">
    <property type="entry name" value="putative rabgap domain of human tbc1 domain family member 14 like domains"/>
    <property type="match status" value="1"/>
</dbReference>
<evidence type="ECO:0000259" key="1">
    <source>
        <dbReference type="PROSITE" id="PS50086"/>
    </source>
</evidence>
<reference evidence="2 3" key="1">
    <citation type="journal article" date="2013" name="Nat. Commun.">
        <title>The evolution and pathogenic mechanisms of the rice sheath blight pathogen.</title>
        <authorList>
            <person name="Zheng A."/>
            <person name="Lin R."/>
            <person name="Xu L."/>
            <person name="Qin P."/>
            <person name="Tang C."/>
            <person name="Ai P."/>
            <person name="Zhang D."/>
            <person name="Liu Y."/>
            <person name="Sun Z."/>
            <person name="Feng H."/>
            <person name="Wang Y."/>
            <person name="Chen Y."/>
            <person name="Liang X."/>
            <person name="Fu R."/>
            <person name="Li Q."/>
            <person name="Zhang J."/>
            <person name="Yu X."/>
            <person name="Xie Z."/>
            <person name="Ding L."/>
            <person name="Guan P."/>
            <person name="Tang J."/>
            <person name="Liang Y."/>
            <person name="Wang S."/>
            <person name="Deng Q."/>
            <person name="Li S."/>
            <person name="Zhu J."/>
            <person name="Wang L."/>
            <person name="Liu H."/>
            <person name="Li P."/>
        </authorList>
    </citation>
    <scope>NUCLEOTIDE SEQUENCE [LARGE SCALE GENOMIC DNA]</scope>
    <source>
        <strain evidence="3">AG-1 IA</strain>
    </source>
</reference>
<dbReference type="GO" id="GO:0031267">
    <property type="term" value="F:small GTPase binding"/>
    <property type="evidence" value="ECO:0007669"/>
    <property type="project" value="TreeGrafter"/>
</dbReference>
<proteinExistence type="predicted"/>
<dbReference type="GO" id="GO:0005096">
    <property type="term" value="F:GTPase activator activity"/>
    <property type="evidence" value="ECO:0007669"/>
    <property type="project" value="TreeGrafter"/>
</dbReference>
<dbReference type="HOGENOM" id="CLU_802106_0_0_1"/>
<gene>
    <name evidence="2" type="ORF">AG1IA_02263</name>
</gene>
<dbReference type="PANTHER" id="PTHR47219:SF20">
    <property type="entry name" value="TBC1 DOMAIN FAMILY MEMBER 2B"/>
    <property type="match status" value="1"/>
</dbReference>
<dbReference type="Pfam" id="PF00566">
    <property type="entry name" value="RabGAP-TBC"/>
    <property type="match status" value="1"/>
</dbReference>
<dbReference type="STRING" id="983506.L8X064"/>
<sequence length="346" mass="38440">MSGVISTQLRTHKDPTKDDINRLFFSLPAAGSCGPLEEGLEKVDISAVLTLHGQEDSFVSDIALHPDEHLSRAGVFALSLTVWHGMKIIVQLTSLRPTADAFCNHLRDALKVQLQSGQMKTLKNFVKTCYSESALLSSSTFADNEREDGSFIANEERGAGDESAPQFLGGLGLIHKFPGDAKKEGSKLKLWKDYMRVFAYNPRIPNLYTLSKAQSAARFNNPGAYQKLLEDNKGRVTTSTEEIEKDLNRSLPEYPAYQTDEGIDTLRRVLTAYSWKNPELGYCQVGTWSPKLLNAPLNSNIGHEHFDRRDIDVSSCTAIFFSERSELSRNQIYVRGASILAIGSTM</sequence>
<dbReference type="InterPro" id="IPR035969">
    <property type="entry name" value="Rab-GAP_TBC_sf"/>
</dbReference>
<dbReference type="Proteomes" id="UP000011668">
    <property type="component" value="Unassembled WGS sequence"/>
</dbReference>
<accession>L8X064</accession>
<dbReference type="EMBL" id="AFRT01000511">
    <property type="protein sequence ID" value="ELU43706.1"/>
    <property type="molecule type" value="Genomic_DNA"/>
</dbReference>
<feature type="domain" description="Rab-GAP TBC" evidence="1">
    <location>
        <begin position="181"/>
        <end position="346"/>
    </location>
</feature>
<keyword evidence="3" id="KW-1185">Reference proteome</keyword>
<evidence type="ECO:0000313" key="2">
    <source>
        <dbReference type="EMBL" id="ELU43706.1"/>
    </source>
</evidence>
<organism evidence="2 3">
    <name type="scientific">Thanatephorus cucumeris (strain AG1-IA)</name>
    <name type="common">Rice sheath blight fungus</name>
    <name type="synonym">Rhizoctonia solani</name>
    <dbReference type="NCBI Taxonomy" id="983506"/>
    <lineage>
        <taxon>Eukaryota</taxon>
        <taxon>Fungi</taxon>
        <taxon>Dikarya</taxon>
        <taxon>Basidiomycota</taxon>
        <taxon>Agaricomycotina</taxon>
        <taxon>Agaricomycetes</taxon>
        <taxon>Cantharellales</taxon>
        <taxon>Ceratobasidiaceae</taxon>
        <taxon>Rhizoctonia</taxon>
        <taxon>Rhizoctonia solani AG-1</taxon>
    </lineage>
</organism>
<dbReference type="InterPro" id="IPR050302">
    <property type="entry name" value="Rab_GAP_TBC_domain"/>
</dbReference>
<dbReference type="InterPro" id="IPR000195">
    <property type="entry name" value="Rab-GAP-TBC_dom"/>
</dbReference>
<dbReference type="PANTHER" id="PTHR47219">
    <property type="entry name" value="RAB GTPASE-ACTIVATING PROTEIN 1-LIKE"/>
    <property type="match status" value="1"/>
</dbReference>